<dbReference type="EMBL" id="CP023737">
    <property type="protein sequence ID" value="ATQ70275.1"/>
    <property type="molecule type" value="Genomic_DNA"/>
</dbReference>
<keyword evidence="1" id="KW-0255">Endonuclease</keyword>
<keyword evidence="1" id="KW-0378">Hydrolase</keyword>
<accession>A0A2D2D5N0</accession>
<dbReference type="STRING" id="595536.GCA_000178815_03663"/>
<reference evidence="2" key="1">
    <citation type="submission" date="2017-10" db="EMBL/GenBank/DDBJ databases">
        <title>Completed PacBio SMRT sequence of Methylosinus trichosporium OB3b reveals presence of a third large plasmid.</title>
        <authorList>
            <person name="Charles T.C."/>
            <person name="Lynch M.D.J."/>
            <person name="Heil J.R."/>
            <person name="Cheng J."/>
        </authorList>
    </citation>
    <scope>NUCLEOTIDE SEQUENCE [LARGE SCALE GENOMIC DNA]</scope>
    <source>
        <strain evidence="2">OB3b</strain>
    </source>
</reference>
<evidence type="ECO:0000313" key="2">
    <source>
        <dbReference type="Proteomes" id="UP000230709"/>
    </source>
</evidence>
<dbReference type="AlphaFoldDB" id="A0A2D2D5N0"/>
<keyword evidence="2" id="KW-1185">Reference proteome</keyword>
<name>A0A2D2D5N0_METT3</name>
<keyword evidence="1" id="KW-0540">Nuclease</keyword>
<dbReference type="Proteomes" id="UP000230709">
    <property type="component" value="Chromosome"/>
</dbReference>
<proteinExistence type="predicted"/>
<evidence type="ECO:0000313" key="1">
    <source>
        <dbReference type="EMBL" id="ATQ70275.1"/>
    </source>
</evidence>
<dbReference type="KEGG" id="mtw:CQW49_07455"/>
<gene>
    <name evidence="1" type="ORF">CQW49_07455</name>
</gene>
<organism evidence="1 2">
    <name type="scientific">Methylosinus trichosporium (strain ATCC 35070 / NCIMB 11131 / UNIQEM 75 / OB3b)</name>
    <dbReference type="NCBI Taxonomy" id="595536"/>
    <lineage>
        <taxon>Bacteria</taxon>
        <taxon>Pseudomonadati</taxon>
        <taxon>Pseudomonadota</taxon>
        <taxon>Alphaproteobacteria</taxon>
        <taxon>Hyphomicrobiales</taxon>
        <taxon>Methylocystaceae</taxon>
        <taxon>Methylosinus</taxon>
    </lineage>
</organism>
<dbReference type="GO" id="GO:0004519">
    <property type="term" value="F:endonuclease activity"/>
    <property type="evidence" value="ECO:0007669"/>
    <property type="project" value="UniProtKB-KW"/>
</dbReference>
<protein>
    <submittedName>
        <fullName evidence="1">HNH endonuclease</fullName>
    </submittedName>
</protein>
<sequence>MAWRAWYGLRRWRARAKAQLADEPLCRMCAAEGRVTAATVADHIEPHRGDPALFWAGALQSLCAPHHNRAKQRAEAAARHP</sequence>